<evidence type="ECO:0000313" key="1">
    <source>
        <dbReference type="EMBL" id="GAF09352.1"/>
    </source>
</evidence>
<comment type="caution">
    <text evidence="1">The sequence shown here is derived from an EMBL/GenBank/DDBJ whole genome shotgun (WGS) entry which is preliminary data.</text>
</comment>
<reference evidence="1 2" key="1">
    <citation type="journal article" date="2014" name="Genome Announc.">
        <title>Draft Genome Sequence of Paenibacillus pini JCM 16418T, Isolated from the Rhizosphere of Pine Tree.</title>
        <authorList>
            <person name="Yuki M."/>
            <person name="Oshima K."/>
            <person name="Suda W."/>
            <person name="Oshida Y."/>
            <person name="Kitamura K."/>
            <person name="Iida Y."/>
            <person name="Hattori M."/>
            <person name="Ohkuma M."/>
        </authorList>
    </citation>
    <scope>NUCLEOTIDE SEQUENCE [LARGE SCALE GENOMIC DNA]</scope>
    <source>
        <strain evidence="1 2">JCM 16418</strain>
    </source>
</reference>
<dbReference type="AlphaFoldDB" id="W7YLC1"/>
<dbReference type="Proteomes" id="UP000019364">
    <property type="component" value="Unassembled WGS sequence"/>
</dbReference>
<dbReference type="RefSeq" id="WP_306304794.1">
    <property type="nucleotide sequence ID" value="NZ_BAVZ01000011.1"/>
</dbReference>
<gene>
    <name evidence="1" type="ORF">JCM16418_3491</name>
</gene>
<dbReference type="Gene3D" id="1.10.1760.20">
    <property type="match status" value="1"/>
</dbReference>
<dbReference type="STRING" id="1236976.JCM16418_3491"/>
<protein>
    <submittedName>
        <fullName evidence="1">Substrate-specific component BioY of biotin ECF transporter</fullName>
    </submittedName>
</protein>
<keyword evidence="2" id="KW-1185">Reference proteome</keyword>
<dbReference type="EMBL" id="BAVZ01000011">
    <property type="protein sequence ID" value="GAF09352.1"/>
    <property type="molecule type" value="Genomic_DNA"/>
</dbReference>
<name>W7YLC1_9BACL</name>
<accession>W7YLC1</accession>
<proteinExistence type="predicted"/>
<dbReference type="eggNOG" id="COG1268">
    <property type="taxonomic scope" value="Bacteria"/>
</dbReference>
<evidence type="ECO:0000313" key="2">
    <source>
        <dbReference type="Proteomes" id="UP000019364"/>
    </source>
</evidence>
<organism evidence="1 2">
    <name type="scientific">Paenibacillus pini JCM 16418</name>
    <dbReference type="NCBI Taxonomy" id="1236976"/>
    <lineage>
        <taxon>Bacteria</taxon>
        <taxon>Bacillati</taxon>
        <taxon>Bacillota</taxon>
        <taxon>Bacilli</taxon>
        <taxon>Bacillales</taxon>
        <taxon>Paenibacillaceae</taxon>
        <taxon>Paenibacillus</taxon>
    </lineage>
</organism>
<sequence>MKTKEMVFAALFAAFIAVLGMIPPIPLGFIPVPITAQTLGVMLAGCF</sequence>